<dbReference type="GO" id="GO:0005737">
    <property type="term" value="C:cytoplasm"/>
    <property type="evidence" value="ECO:0007669"/>
    <property type="project" value="UniProtKB-SubCell"/>
</dbReference>
<evidence type="ECO:0000313" key="9">
    <source>
        <dbReference type="Proteomes" id="UP000265618"/>
    </source>
</evidence>
<dbReference type="PANTHER" id="PTHR22706:SF1">
    <property type="entry name" value="ASSEMBLY FACTOR FOR SPINDLE MICROTUBULES"/>
    <property type="match status" value="1"/>
</dbReference>
<dbReference type="Gene3D" id="3.40.50.1820">
    <property type="entry name" value="alpha/beta hydrolase"/>
    <property type="match status" value="1"/>
</dbReference>
<dbReference type="InterPro" id="IPR001375">
    <property type="entry name" value="Peptidase_S9_cat"/>
</dbReference>
<keyword evidence="3" id="KW-0963">Cytoplasm</keyword>
<dbReference type="Pfam" id="PF09229">
    <property type="entry name" value="Aha1_N"/>
    <property type="match status" value="1"/>
</dbReference>
<evidence type="ECO:0000256" key="6">
    <source>
        <dbReference type="SAM" id="MobiDB-lite"/>
    </source>
</evidence>
<dbReference type="SMART" id="SM00015">
    <property type="entry name" value="IQ"/>
    <property type="match status" value="42"/>
</dbReference>
<dbReference type="Gene3D" id="1.20.5.190">
    <property type="match status" value="14"/>
</dbReference>
<dbReference type="GO" id="GO:0051295">
    <property type="term" value="P:establishment of meiotic spindle localization"/>
    <property type="evidence" value="ECO:0007669"/>
    <property type="project" value="TreeGrafter"/>
</dbReference>
<dbReference type="SUPFAM" id="SSF52540">
    <property type="entry name" value="P-loop containing nucleoside triphosphate hydrolases"/>
    <property type="match status" value="6"/>
</dbReference>
<evidence type="ECO:0000256" key="3">
    <source>
        <dbReference type="ARBA" id="ARBA00022490"/>
    </source>
</evidence>
<keyword evidence="5" id="KW-0112">Calmodulin-binding</keyword>
<evidence type="ECO:0000256" key="1">
    <source>
        <dbReference type="ARBA" id="ARBA00004496"/>
    </source>
</evidence>
<comment type="similarity">
    <text evidence="2">Belongs to the AHA1 family.</text>
</comment>
<evidence type="ECO:0000256" key="4">
    <source>
        <dbReference type="ARBA" id="ARBA00022737"/>
    </source>
</evidence>
<keyword evidence="9" id="KW-1185">Reference proteome</keyword>
<protein>
    <recommendedName>
        <fullName evidence="7">Activator of Hsp90 ATPase AHSA1-like N-terminal domain-containing protein</fullName>
    </recommendedName>
</protein>
<name>A0A9K3CQB5_9EUKA</name>
<evidence type="ECO:0000313" key="8">
    <source>
        <dbReference type="EMBL" id="GIQ80393.1"/>
    </source>
</evidence>
<dbReference type="Gene3D" id="3.15.10.20">
    <property type="entry name" value="Activator of Hsp90 ATPase Aha1, N-terminal domain"/>
    <property type="match status" value="1"/>
</dbReference>
<dbReference type="GO" id="GO:0007051">
    <property type="term" value="P:spindle organization"/>
    <property type="evidence" value="ECO:0007669"/>
    <property type="project" value="TreeGrafter"/>
</dbReference>
<comment type="subcellular location">
    <subcellularLocation>
        <location evidence="1">Cytoplasm</location>
    </subcellularLocation>
</comment>
<feature type="domain" description="Activator of Hsp90 ATPase AHSA1-like N-terminal" evidence="7">
    <location>
        <begin position="12"/>
        <end position="119"/>
    </location>
</feature>
<feature type="compositionally biased region" description="Low complexity" evidence="6">
    <location>
        <begin position="306"/>
        <end position="327"/>
    </location>
</feature>
<dbReference type="GO" id="GO:0001671">
    <property type="term" value="F:ATPase activator activity"/>
    <property type="evidence" value="ECO:0007669"/>
    <property type="project" value="InterPro"/>
</dbReference>
<dbReference type="GO" id="GO:0051087">
    <property type="term" value="F:protein-folding chaperone binding"/>
    <property type="evidence" value="ECO:0007669"/>
    <property type="project" value="InterPro"/>
</dbReference>
<proteinExistence type="inferred from homology"/>
<dbReference type="InterPro" id="IPR029058">
    <property type="entry name" value="AB_hydrolase_fold"/>
</dbReference>
<dbReference type="Pfam" id="PF00326">
    <property type="entry name" value="Peptidase_S9"/>
    <property type="match status" value="1"/>
</dbReference>
<dbReference type="InterPro" id="IPR015310">
    <property type="entry name" value="AHSA1-like_N"/>
</dbReference>
<dbReference type="GO" id="GO:0000278">
    <property type="term" value="P:mitotic cell cycle"/>
    <property type="evidence" value="ECO:0007669"/>
    <property type="project" value="TreeGrafter"/>
</dbReference>
<dbReference type="InterPro" id="IPR000048">
    <property type="entry name" value="IQ_motif_EF-hand-BS"/>
</dbReference>
<dbReference type="PROSITE" id="PS50096">
    <property type="entry name" value="IQ"/>
    <property type="match status" value="25"/>
</dbReference>
<dbReference type="GO" id="GO:0008236">
    <property type="term" value="F:serine-type peptidase activity"/>
    <property type="evidence" value="ECO:0007669"/>
    <property type="project" value="InterPro"/>
</dbReference>
<dbReference type="SUPFAM" id="SSF103111">
    <property type="entry name" value="Activator of Hsp90 ATPase, Aha1"/>
    <property type="match status" value="1"/>
</dbReference>
<feature type="compositionally biased region" description="Basic and acidic residues" evidence="6">
    <location>
        <begin position="248"/>
        <end position="261"/>
    </location>
</feature>
<evidence type="ECO:0000256" key="5">
    <source>
        <dbReference type="ARBA" id="ARBA00022860"/>
    </source>
</evidence>
<dbReference type="OrthoDB" id="16520at2759"/>
<dbReference type="Pfam" id="PF00930">
    <property type="entry name" value="DPPIV_N"/>
    <property type="match status" value="1"/>
</dbReference>
<dbReference type="Proteomes" id="UP000265618">
    <property type="component" value="Unassembled WGS sequence"/>
</dbReference>
<comment type="caution">
    <text evidence="8">The sequence shown here is derived from an EMBL/GenBank/DDBJ whole genome shotgun (WGS) entry which is preliminary data.</text>
</comment>
<dbReference type="InterPro" id="IPR027417">
    <property type="entry name" value="P-loop_NTPase"/>
</dbReference>
<sequence length="2851" mass="324332">MSHNVDSWHWEEKDWTPWAEARLKEIMGSKWLVEEGDMKVTFSVKKCDGDAFVMVRKKKVMHTFEFEMKLKFTANVGTSRTNLRIYVLAMMGLYYRKKKKRSVALSEFQQACELLRHTKEFEGAGPVYLATGYLYSLGGGLDAPQKAFRMSLRGLQWALAQIHLPVSDPDSVSELVKESAIIGHYNVAISLKKGSGSKLGVKAGRDKEQDDPYYHISRALSLVDLLQLGDHGIATRVQRAFRSFDARERAKDMRARGESGRPHPASAGPATRATSVPHLPRLSGTTKRGQDGTARGTIPRPPTDAPPHAATAYKPSSAPSGSSFTSSYHLAATTRPPQGHIQMDDTTGFRSVPSGNMTIRPPDENELPASRFERDSYDDGVDIPSPSSFIPRPPSKGAGVGSRGGFDFTAPRPPMPGPPRGRRERPRERPGSRGRRLVASGGEDESYLHVHPPSSHSQRRQTPQTGAIATARQRQMRALAPAPPTSAPIGATKSRRLRGTKATKGERSVGITSLGTESLQLRHFAGSGKSRDDGVAPPPSDTERKTALRLILAAKQAVTEERAATKIEGAVRGFLVRRRIRNEAIRVQTLLVNDIKMVYRGYYQRKGLKRKQDAGTVMQRELRRKLTRNHLRKQVAATLEIQRVWRGRVERQQAVKRDEAASIIQAEIRMWTVRTRYLRCRAAALKIQEHWRAYCIRRDEVAPRKAAIVKMQALVRMFVTKKRVERESAAVTVIAKYHRKRHCRREFLATQKAAVTIQRYWHGFTARAELEGVVWGALTIQKYARMRIQVRHLAAKKKAIVSVNQFFRSLGVQRGQRHEESGAALIQRLYRGYVVRRALSRRRDAAVHLQRYWRGYATRKYLKEVTAATILLQHKRRGHIDRVYVTNLRHSIAVCQAYIRSRQARERVKELRHAQGAISRTIRGRRDQVYAEKYAKAAVLVQSYMRRVIAIKKIAKLRADAVRLQAIWRQYLQHPSRRTKKDILHGTITAQRLVRGYLTRCRVQRLTDATLTISRSYRGYLGRKEAFKMRRGADMIRAAYKGYKLRRSEQQSDAASAICAAAKGHLVRKRAAAAAESATVIQKYYRGFVVRDRLYKENKCAVYLQGYLRGQRERRYVRKYIQAALYVQSLVRRRLAKDHAKDRRDATTCCQRYLRRNIVQKRITSVKYIFERCQATRLANTEREAHWEKYVAARKVQSVWRGVMDRRRASNRKGAADRIRSTAAGYIVRHRLKKMDNGAGLVQGVWQGKREYRNIKEMSAASVKIQALQRGRNQRRTLAHTAASASTIVSAAKAFLAKRQLERMHASATLIQSTYRGHIYRRDAAERASNAIVLTCVARGNIARERCEMEQAACLTIQKVARGYVDRCRVVKMRAAVVLLQAQFRGYLARVHYSRDVKAVVDAQALLRVSVAKRRVSQRLSAVNCVKRYAVGRIQRRKYLATIAAARKCQSLLSLSLCKTRLERERVAAVKAESLARGFLVRRRQRRLQEAAVLVQCRVRQQRAVEETKRWLDTITLLQAMVRGKTAREQVKQSLAAITVIQTQYRAHAARKLAKDRVHAVEVTQSHMRKRIVLNKLKKDTAAALTIQTTFRRVLAIKHVKEVRAARAKVYALVKGWAERRRIQKEKDAMGLILARMRIYRAVSARRETQRAATIIEACYKGHLQRMKYQETVERAHAMQLCMVNRNVNRKGKVPAIAFLRPALKSHLTRIRMKRQARAATQISAIAKGRVVRNNLKFRDKHASVIQAATKAFHDRTRLKVEEKAATTIQRVHRGHIARKSTKDFVKKVLFIQAHFRLYLARKNEVEPVVPSVIIVQSYGRMFLARLEADRRRAAVNVVHTCMLRRIAMRQYQRLRASHSVIARVARKKEVMDRCSREASAALRIQTMWRRAQGSRAAKSYLRSIIAIQSYERRRQAQKRAKDIRTNATIIQSYWKMCLQRRTWLKTRAAIKLIQNEYRVHAASQVNDMRAAATTIQKYWRGAMERDRMAKLKCLSGDFTPSYLGAQWLDDNTLSYKDTHSIYITDLEDDTHARGTFLPVHDVTFTLDEYHSPLTVHDYWASEDMRYLLLACNSKARWRRSYGAVYVLYHIENDYHIVVRPWVTTEATTDPHADTLTSTPEQFTQDLILYAAFQSVVSKDADGIDTLEIALVYSFKHDVYIWYFEREDDAAAHHLREDYVRTVLGPDEALDDLFAVEDISATHSEHLSQLTFDGSDEVYNGVPNWLSEEEVLSSRQALWTSPHPTQPYVAWAQFDDTHVRDQTFAYYMEDIAEDPYNVMETVHYPKAGTVLPHTSIFVSTLSHRNTETEEADETVTELPLPDTPDGEGRLVSMVQWSSMGLLIRTIARNQQSESTFLCYLDEATGEFTCRTVNTRDTADGLGKWIPQERPTMPLSLNVFKEYLYVDSTHQLPDTDMQHLVFVKDSDGSNHKITDSNSWEVTDVLGTAVDDSVIMVTTEDGPMHRRISRVVPRPGYPATPTPVLECGYEGYYSASLSPSRQWMHVKYMGPEMPYEFVCDPLDCRRDTATYTVIHDNQDITDLLSGYATPTMATVYDVTSGSQTTGTDIEVNTNTDECWSTSVKPSESEVTNHGYYLLPPAFSHTKRDTFPLLLQVYGGPNSQKATVQYPKMDWLYFLACEGIVVSTIDGAGTGHRGLAFMSQVYGDAGRREAMDQIAAASYLKADLSLKDTAVVYGWSYGGYAAGMTLAYSEDTTPVGEMLPIQTAISVAPVADWRLYDTYYTERFMGKPVDNQSGYEDSSLLNKSASFEVDGPDSHQRSSYTLIHGTGDDNVHFTNSALLAKRLIDRGYDFDMAYYPNCDHSIKCGKANTHLQKVLANAALKGLIAAEERE</sequence>
<dbReference type="SUPFAM" id="SSF82171">
    <property type="entry name" value="DPP6 N-terminal domain-like"/>
    <property type="match status" value="1"/>
</dbReference>
<dbReference type="SMART" id="SM01000">
    <property type="entry name" value="Aha1_N"/>
    <property type="match status" value="1"/>
</dbReference>
<dbReference type="InterPro" id="IPR051185">
    <property type="entry name" value="ASPM"/>
</dbReference>
<dbReference type="EMBL" id="BDIP01000160">
    <property type="protein sequence ID" value="GIQ80393.1"/>
    <property type="molecule type" value="Genomic_DNA"/>
</dbReference>
<feature type="region of interest" description="Disordered" evidence="6">
    <location>
        <begin position="248"/>
        <end position="469"/>
    </location>
</feature>
<dbReference type="InterPro" id="IPR002469">
    <property type="entry name" value="Peptidase_S9B_N"/>
</dbReference>
<dbReference type="GO" id="GO:0005516">
    <property type="term" value="F:calmodulin binding"/>
    <property type="evidence" value="ECO:0007669"/>
    <property type="project" value="UniProtKB-KW"/>
</dbReference>
<dbReference type="PANTHER" id="PTHR22706">
    <property type="entry name" value="ASSEMBLY FACTOR FOR SPINDLE MICROTUBULES"/>
    <property type="match status" value="1"/>
</dbReference>
<evidence type="ECO:0000259" key="7">
    <source>
        <dbReference type="SMART" id="SM01000"/>
    </source>
</evidence>
<feature type="compositionally biased region" description="Polar residues" evidence="6">
    <location>
        <begin position="344"/>
        <end position="357"/>
    </location>
</feature>
<reference evidence="8 9" key="1">
    <citation type="journal article" date="2018" name="PLoS ONE">
        <title>The draft genome of Kipferlia bialata reveals reductive genome evolution in fornicate parasites.</title>
        <authorList>
            <person name="Tanifuji G."/>
            <person name="Takabayashi S."/>
            <person name="Kume K."/>
            <person name="Takagi M."/>
            <person name="Nakayama T."/>
            <person name="Kamikawa R."/>
            <person name="Inagaki Y."/>
            <person name="Hashimoto T."/>
        </authorList>
    </citation>
    <scope>NUCLEOTIDE SEQUENCE [LARGE SCALE GENOMIC DNA]</scope>
    <source>
        <strain evidence="8">NY0173</strain>
    </source>
</reference>
<keyword evidence="4" id="KW-0677">Repeat</keyword>
<gene>
    <name evidence="8" type="ORF">KIPB_001186</name>
</gene>
<dbReference type="GO" id="GO:0006508">
    <property type="term" value="P:proteolysis"/>
    <property type="evidence" value="ECO:0007669"/>
    <property type="project" value="InterPro"/>
</dbReference>
<dbReference type="CDD" id="cd23767">
    <property type="entry name" value="IQCD"/>
    <property type="match status" value="1"/>
</dbReference>
<dbReference type="InterPro" id="IPR036338">
    <property type="entry name" value="Aha1"/>
</dbReference>
<dbReference type="Gene3D" id="2.140.10.30">
    <property type="entry name" value="Dipeptidylpeptidase IV, N-terminal domain"/>
    <property type="match status" value="2"/>
</dbReference>
<feature type="region of interest" description="Disordered" evidence="6">
    <location>
        <begin position="525"/>
        <end position="544"/>
    </location>
</feature>
<feature type="compositionally biased region" description="Polar residues" evidence="6">
    <location>
        <begin position="454"/>
        <end position="467"/>
    </location>
</feature>
<evidence type="ECO:0000256" key="2">
    <source>
        <dbReference type="ARBA" id="ARBA00006817"/>
    </source>
</evidence>
<dbReference type="GO" id="GO:0000922">
    <property type="term" value="C:spindle pole"/>
    <property type="evidence" value="ECO:0007669"/>
    <property type="project" value="TreeGrafter"/>
</dbReference>
<dbReference type="Pfam" id="PF00612">
    <property type="entry name" value="IQ"/>
    <property type="match status" value="11"/>
</dbReference>
<accession>A0A9K3CQB5</accession>
<organism evidence="8 9">
    <name type="scientific">Kipferlia bialata</name>
    <dbReference type="NCBI Taxonomy" id="797122"/>
    <lineage>
        <taxon>Eukaryota</taxon>
        <taxon>Metamonada</taxon>
        <taxon>Carpediemonas-like organisms</taxon>
        <taxon>Kipferlia</taxon>
    </lineage>
</organism>
<dbReference type="SUPFAM" id="SSF53474">
    <property type="entry name" value="alpha/beta-Hydrolases"/>
    <property type="match status" value="1"/>
</dbReference>